<evidence type="ECO:0000256" key="4">
    <source>
        <dbReference type="ARBA" id="ARBA00023002"/>
    </source>
</evidence>
<dbReference type="GO" id="GO:0016651">
    <property type="term" value="F:oxidoreductase activity, acting on NAD(P)H"/>
    <property type="evidence" value="ECO:0007669"/>
    <property type="project" value="TreeGrafter"/>
</dbReference>
<dbReference type="Pfam" id="PF07992">
    <property type="entry name" value="Pyr_redox_2"/>
    <property type="match status" value="1"/>
</dbReference>
<dbReference type="OrthoDB" id="4213189at2"/>
<dbReference type="EMBL" id="CP023994">
    <property type="protein sequence ID" value="AWR21966.1"/>
    <property type="molecule type" value="Genomic_DNA"/>
</dbReference>
<keyword evidence="2" id="KW-0285">Flavoprotein</keyword>
<dbReference type="InterPro" id="IPR036188">
    <property type="entry name" value="FAD/NAD-bd_sf"/>
</dbReference>
<name>A0A2Z3S160_9MICO</name>
<protein>
    <submittedName>
        <fullName evidence="6">Ferredoxin--NAD(P)(+) reductase fdr</fullName>
        <ecNumber evidence="6">1.18.1.2</ecNumber>
    </submittedName>
</protein>
<dbReference type="KEGG" id="aum:AURMO_01376"/>
<reference evidence="6 7" key="1">
    <citation type="submission" date="2017-10" db="EMBL/GenBank/DDBJ databases">
        <title>Genome of an Actinobacterium that displays light-enhanced growth.</title>
        <authorList>
            <person name="Maresca J.A."/>
            <person name="Hempel P."/>
            <person name="Shevchenko O."/>
            <person name="Miller K.J."/>
            <person name="Hahn M.W."/>
        </authorList>
    </citation>
    <scope>NUCLEOTIDE SEQUENCE [LARGE SCALE GENOMIC DNA]</scope>
    <source>
        <strain evidence="6 7">MWH-Mo1</strain>
    </source>
</reference>
<proteinExistence type="predicted"/>
<dbReference type="AlphaFoldDB" id="A0A2Z3S160"/>
<comment type="cofactor">
    <cofactor evidence="1">
        <name>FAD</name>
        <dbReference type="ChEBI" id="CHEBI:57692"/>
    </cofactor>
</comment>
<dbReference type="PRINTS" id="PR00368">
    <property type="entry name" value="FADPNR"/>
</dbReference>
<evidence type="ECO:0000313" key="6">
    <source>
        <dbReference type="EMBL" id="AWR21966.1"/>
    </source>
</evidence>
<accession>A0A2Z3S160</accession>
<dbReference type="SUPFAM" id="SSF51905">
    <property type="entry name" value="FAD/NAD(P)-binding domain"/>
    <property type="match status" value="1"/>
</dbReference>
<keyword evidence="4 6" id="KW-0560">Oxidoreductase</keyword>
<dbReference type="Proteomes" id="UP000246894">
    <property type="component" value="Chromosome"/>
</dbReference>
<evidence type="ECO:0000313" key="7">
    <source>
        <dbReference type="Proteomes" id="UP000246894"/>
    </source>
</evidence>
<evidence type="ECO:0000259" key="5">
    <source>
        <dbReference type="PROSITE" id="PS50206"/>
    </source>
</evidence>
<dbReference type="PROSITE" id="PS50206">
    <property type="entry name" value="RHODANESE_3"/>
    <property type="match status" value="1"/>
</dbReference>
<dbReference type="InterPro" id="IPR001763">
    <property type="entry name" value="Rhodanese-like_dom"/>
</dbReference>
<evidence type="ECO:0000256" key="2">
    <source>
        <dbReference type="ARBA" id="ARBA00022630"/>
    </source>
</evidence>
<keyword evidence="7" id="KW-1185">Reference proteome</keyword>
<dbReference type="Gene3D" id="3.50.50.60">
    <property type="entry name" value="FAD/NAD(P)-binding domain"/>
    <property type="match status" value="2"/>
</dbReference>
<dbReference type="GO" id="GO:0004324">
    <property type="term" value="F:ferredoxin-NADP+ reductase activity"/>
    <property type="evidence" value="ECO:0007669"/>
    <property type="project" value="UniProtKB-EC"/>
</dbReference>
<feature type="domain" description="Rhodanese" evidence="5">
    <location>
        <begin position="119"/>
        <end position="184"/>
    </location>
</feature>
<dbReference type="InterPro" id="IPR050446">
    <property type="entry name" value="FAD-oxidoreductase/Apoptosis"/>
</dbReference>
<gene>
    <name evidence="6" type="ORF">AURMO_01376</name>
</gene>
<organism evidence="6 7">
    <name type="scientific">Aurantimicrobium photophilum</name>
    <dbReference type="NCBI Taxonomy" id="1987356"/>
    <lineage>
        <taxon>Bacteria</taxon>
        <taxon>Bacillati</taxon>
        <taxon>Actinomycetota</taxon>
        <taxon>Actinomycetes</taxon>
        <taxon>Micrococcales</taxon>
        <taxon>Microbacteriaceae</taxon>
        <taxon>Aurantimicrobium</taxon>
    </lineage>
</organism>
<evidence type="ECO:0000256" key="1">
    <source>
        <dbReference type="ARBA" id="ARBA00001974"/>
    </source>
</evidence>
<dbReference type="EC" id="1.18.1.2" evidence="6"/>
<evidence type="ECO:0000256" key="3">
    <source>
        <dbReference type="ARBA" id="ARBA00022827"/>
    </source>
</evidence>
<dbReference type="InterPro" id="IPR023753">
    <property type="entry name" value="FAD/NAD-binding_dom"/>
</dbReference>
<dbReference type="GO" id="GO:0005737">
    <property type="term" value="C:cytoplasm"/>
    <property type="evidence" value="ECO:0007669"/>
    <property type="project" value="TreeGrafter"/>
</dbReference>
<dbReference type="RefSeq" id="WP_110234306.1">
    <property type="nucleotide sequence ID" value="NZ_CP023994.1"/>
</dbReference>
<dbReference type="PANTHER" id="PTHR43557">
    <property type="entry name" value="APOPTOSIS-INDUCING FACTOR 1"/>
    <property type="match status" value="1"/>
</dbReference>
<dbReference type="PANTHER" id="PTHR43557:SF2">
    <property type="entry name" value="RIESKE DOMAIN-CONTAINING PROTEIN-RELATED"/>
    <property type="match status" value="1"/>
</dbReference>
<keyword evidence="3" id="KW-0274">FAD</keyword>
<sequence length="393" mass="40987">MPRKPLTAGVAAARHLASQGGVVATLVGETGVTPYTRMLIKGVAFGPTPPGFITLRLPEVEYLADTVTGIDPGDREVRLTSGARIGYDAVIIATGSRPRLLPDTVLGAGAAMERGQVSPLHSLADAQRIRERLAGLGRRARIVIYGGGIIAAETASTLQEAGHTVMLINRGTVPGLAAFGAPVAERLAAEHQSRVRTYFGRTVRQVEAGDHGVVVTLDDDSPLIGDILLVALGTIPAAPAPAPWTGGVDVDAHLRTDVPYHYAAGGVAMHHDALGAWRIDHWEDAAAQGAHAARVALHDLGLDAAPDPYLPRSPYLALVYGHAVAGVGSTVGAVSRLEEGDEFIVRHERSGTVIGVTGIDAVGTVSQWGPQLHQAAARHSGAQSRPPFLKNTP</sequence>